<reference evidence="4 5" key="1">
    <citation type="submission" date="2016-09" db="EMBL/GenBank/DDBJ databases">
        <authorList>
            <person name="Laine KS P."/>
        </authorList>
    </citation>
    <scope>NUCLEOTIDE SEQUENCE [LARGE SCALE GENOMIC DNA]</scope>
    <source>
        <strain evidence="4">PFRJS-23</strain>
    </source>
</reference>
<feature type="region of interest" description="Disordered" evidence="1">
    <location>
        <begin position="1"/>
        <end position="36"/>
    </location>
</feature>
<keyword evidence="2" id="KW-1133">Transmembrane helix</keyword>
<feature type="compositionally biased region" description="Low complexity" evidence="1">
    <location>
        <begin position="473"/>
        <end position="495"/>
    </location>
</feature>
<evidence type="ECO:0000256" key="2">
    <source>
        <dbReference type="SAM" id="Phobius"/>
    </source>
</evidence>
<evidence type="ECO:0000313" key="5">
    <source>
        <dbReference type="Proteomes" id="UP000250080"/>
    </source>
</evidence>
<dbReference type="Pfam" id="PF13672">
    <property type="entry name" value="PP2C_2"/>
    <property type="match status" value="1"/>
</dbReference>
<name>A0A0A8RUE4_9ACTN</name>
<feature type="transmembrane region" description="Helical" evidence="2">
    <location>
        <begin position="365"/>
        <end position="387"/>
    </location>
</feature>
<dbReference type="Gene3D" id="3.60.40.10">
    <property type="entry name" value="PPM-type phosphatase domain"/>
    <property type="match status" value="1"/>
</dbReference>
<dbReference type="InterPro" id="IPR001932">
    <property type="entry name" value="PPM-type_phosphatase-like_dom"/>
</dbReference>
<dbReference type="EMBL" id="LT618793">
    <property type="protein sequence ID" value="SCQ75042.1"/>
    <property type="molecule type" value="Genomic_DNA"/>
</dbReference>
<dbReference type="SMART" id="SM00331">
    <property type="entry name" value="PP2C_SIG"/>
    <property type="match status" value="1"/>
</dbReference>
<keyword evidence="2" id="KW-0472">Membrane</keyword>
<evidence type="ECO:0000256" key="1">
    <source>
        <dbReference type="SAM" id="MobiDB-lite"/>
    </source>
</evidence>
<dbReference type="Proteomes" id="UP000250080">
    <property type="component" value="Chromosome I"/>
</dbReference>
<accession>A0A0A8RUE4</accession>
<dbReference type="SUPFAM" id="SSF81606">
    <property type="entry name" value="PP2C-like"/>
    <property type="match status" value="1"/>
</dbReference>
<dbReference type="AlphaFoldDB" id="A0A0A8RUE4"/>
<dbReference type="InterPro" id="IPR036457">
    <property type="entry name" value="PPM-type-like_dom_sf"/>
</dbReference>
<proteinExistence type="predicted"/>
<dbReference type="CDD" id="cd00143">
    <property type="entry name" value="PP2Cc"/>
    <property type="match status" value="1"/>
</dbReference>
<evidence type="ECO:0000313" key="4">
    <source>
        <dbReference type="EMBL" id="SCQ75042.1"/>
    </source>
</evidence>
<dbReference type="RefSeq" id="WP_013161800.1">
    <property type="nucleotide sequence ID" value="NZ_RIJI01000013.1"/>
</dbReference>
<organism evidence="4 5">
    <name type="scientific">Propionibacterium freudenreichii</name>
    <dbReference type="NCBI Taxonomy" id="1744"/>
    <lineage>
        <taxon>Bacteria</taxon>
        <taxon>Bacillati</taxon>
        <taxon>Actinomycetota</taxon>
        <taxon>Actinomycetes</taxon>
        <taxon>Propionibacteriales</taxon>
        <taxon>Propionibacteriaceae</taxon>
        <taxon>Propionibacterium</taxon>
    </lineage>
</organism>
<gene>
    <name evidence="4" type="ORF">PFR_JS23_346</name>
</gene>
<keyword evidence="2" id="KW-0812">Transmembrane</keyword>
<dbReference type="PROSITE" id="PS51746">
    <property type="entry name" value="PPM_2"/>
    <property type="match status" value="1"/>
</dbReference>
<evidence type="ECO:0000259" key="3">
    <source>
        <dbReference type="PROSITE" id="PS51746"/>
    </source>
</evidence>
<dbReference type="SMART" id="SM00332">
    <property type="entry name" value="PP2Cc"/>
    <property type="match status" value="1"/>
</dbReference>
<feature type="domain" description="PPM-type phosphatase" evidence="3">
    <location>
        <begin position="36"/>
        <end position="266"/>
    </location>
</feature>
<protein>
    <submittedName>
        <fullName evidence="4">SERINE/THREONINE PHOSPHATASE PPP</fullName>
    </submittedName>
</protein>
<dbReference type="OMA" id="ITQDHTW"/>
<feature type="region of interest" description="Disordered" evidence="1">
    <location>
        <begin position="473"/>
        <end position="511"/>
    </location>
</feature>
<sequence>MTDPAHRPPATAHPQDSAHSTATPDPGAASGGLSLDYRAHSETGPVRRNNQDSAYVSPTMLVVADGMGGAAAGDLASSVAIAELKRSDAPRPPDEMLEVLAGAMNRANDRLADLIAWDHQLDGMGTTVCGAMYGQGVLQMVHIGDSRAYLLRDGDLARLTHDDSWVQSLVDDGKITEAEAAVHPHRSLLLKVLNGQPTHDPDYPTLALRAGDRLLFCSDGLCGLVDDQRMRELMLGHPLDRAVTSLVDAAHRAGGYDNITLILADVVPFDPTLQAAPPQTLGAAEHVDIPKVAPAGVPGDNGPTAIVPAVDAAGVPEPGDQAVPPDAAAPVTGASGTSAPMAGTDTDERIRYTPMTRRRRRKWPWITAIAVALVLIGGGLFGAYHYVTTQFYIAPAGGQVAIYKGLPDSVVGVRLGTLAEQHSTQISDLPSYYADQVRGRSIHAGSLDQARNQANYLDEVASTCVATRQARSSASAAGSPQPSAAVSASASASASGGAGSIGAPVNTGDCP</sequence>